<dbReference type="InterPro" id="IPR016024">
    <property type="entry name" value="ARM-type_fold"/>
</dbReference>
<dbReference type="SUPFAM" id="SSF48371">
    <property type="entry name" value="ARM repeat"/>
    <property type="match status" value="1"/>
</dbReference>
<dbReference type="AlphaFoldDB" id="X6LMU2"/>
<dbReference type="Gene3D" id="1.25.10.10">
    <property type="entry name" value="Leucine-rich Repeat Variant"/>
    <property type="match status" value="1"/>
</dbReference>
<gene>
    <name evidence="1" type="ORF">RFI_35391</name>
</gene>
<evidence type="ECO:0000313" key="1">
    <source>
        <dbReference type="EMBL" id="ETO02045.1"/>
    </source>
</evidence>
<protein>
    <submittedName>
        <fullName evidence="1">Uncharacterized protein</fullName>
    </submittedName>
</protein>
<proteinExistence type="predicted"/>
<feature type="non-terminal residue" evidence="1">
    <location>
        <position position="1"/>
    </location>
</feature>
<dbReference type="InterPro" id="IPR011989">
    <property type="entry name" value="ARM-like"/>
</dbReference>
<name>X6LMU2_RETFI</name>
<dbReference type="Proteomes" id="UP000023152">
    <property type="component" value="Unassembled WGS sequence"/>
</dbReference>
<organism evidence="1 2">
    <name type="scientific">Reticulomyxa filosa</name>
    <dbReference type="NCBI Taxonomy" id="46433"/>
    <lineage>
        <taxon>Eukaryota</taxon>
        <taxon>Sar</taxon>
        <taxon>Rhizaria</taxon>
        <taxon>Retaria</taxon>
        <taxon>Foraminifera</taxon>
        <taxon>Monothalamids</taxon>
        <taxon>Reticulomyxidae</taxon>
        <taxon>Reticulomyxa</taxon>
    </lineage>
</organism>
<comment type="caution">
    <text evidence="1">The sequence shown here is derived from an EMBL/GenBank/DDBJ whole genome shotgun (WGS) entry which is preliminary data.</text>
</comment>
<keyword evidence="2" id="KW-1185">Reference proteome</keyword>
<dbReference type="EMBL" id="ASPP01036822">
    <property type="protein sequence ID" value="ETO02045.1"/>
    <property type="molecule type" value="Genomic_DNA"/>
</dbReference>
<accession>X6LMU2</accession>
<reference evidence="1 2" key="1">
    <citation type="journal article" date="2013" name="Curr. Biol.">
        <title>The Genome of the Foraminiferan Reticulomyxa filosa.</title>
        <authorList>
            <person name="Glockner G."/>
            <person name="Hulsmann N."/>
            <person name="Schleicher M."/>
            <person name="Noegel A.A."/>
            <person name="Eichinger L."/>
            <person name="Gallinger C."/>
            <person name="Pawlowski J."/>
            <person name="Sierra R."/>
            <person name="Euteneuer U."/>
            <person name="Pillet L."/>
            <person name="Moustafa A."/>
            <person name="Platzer M."/>
            <person name="Groth M."/>
            <person name="Szafranski K."/>
            <person name="Schliwa M."/>
        </authorList>
    </citation>
    <scope>NUCLEOTIDE SEQUENCE [LARGE SCALE GENOMIC DNA]</scope>
</reference>
<feature type="non-terminal residue" evidence="1">
    <location>
        <position position="139"/>
    </location>
</feature>
<sequence>DKDRDVRGSYVGSLGIIAAKASEEQLENVFNALISGLKDEDNIAHRLCAKLLGVISEKLNEKQLENAINTLIDGFKGKYRLNRTESLGVLMIMQFRCLGYCSTPFENIMKFMMKHKKDMNNIFIGTDSEAINSNKYMKK</sequence>
<evidence type="ECO:0000313" key="2">
    <source>
        <dbReference type="Proteomes" id="UP000023152"/>
    </source>
</evidence>